<protein>
    <submittedName>
        <fullName evidence="1">Uncharacterized protein</fullName>
    </submittedName>
</protein>
<name>A0A0A8YMP8_ARUDO</name>
<proteinExistence type="predicted"/>
<organism evidence="1">
    <name type="scientific">Arundo donax</name>
    <name type="common">Giant reed</name>
    <name type="synonym">Donax arundinaceus</name>
    <dbReference type="NCBI Taxonomy" id="35708"/>
    <lineage>
        <taxon>Eukaryota</taxon>
        <taxon>Viridiplantae</taxon>
        <taxon>Streptophyta</taxon>
        <taxon>Embryophyta</taxon>
        <taxon>Tracheophyta</taxon>
        <taxon>Spermatophyta</taxon>
        <taxon>Magnoliopsida</taxon>
        <taxon>Liliopsida</taxon>
        <taxon>Poales</taxon>
        <taxon>Poaceae</taxon>
        <taxon>PACMAD clade</taxon>
        <taxon>Arundinoideae</taxon>
        <taxon>Arundineae</taxon>
        <taxon>Arundo</taxon>
    </lineage>
</organism>
<sequence>MLFLLLNPRTPCRKGRREY</sequence>
<evidence type="ECO:0000313" key="1">
    <source>
        <dbReference type="EMBL" id="JAD26350.1"/>
    </source>
</evidence>
<dbReference type="AlphaFoldDB" id="A0A0A8YMP8"/>
<dbReference type="EMBL" id="GBRH01271545">
    <property type="protein sequence ID" value="JAD26350.1"/>
    <property type="molecule type" value="Transcribed_RNA"/>
</dbReference>
<reference evidence="1" key="2">
    <citation type="journal article" date="2015" name="Data Brief">
        <title>Shoot transcriptome of the giant reed, Arundo donax.</title>
        <authorList>
            <person name="Barrero R.A."/>
            <person name="Guerrero F.D."/>
            <person name="Moolhuijzen P."/>
            <person name="Goolsby J.A."/>
            <person name="Tidwell J."/>
            <person name="Bellgard S.E."/>
            <person name="Bellgard M.I."/>
        </authorList>
    </citation>
    <scope>NUCLEOTIDE SEQUENCE</scope>
    <source>
        <tissue evidence="1">Shoot tissue taken approximately 20 cm above the soil surface</tissue>
    </source>
</reference>
<reference evidence="1" key="1">
    <citation type="submission" date="2014-09" db="EMBL/GenBank/DDBJ databases">
        <authorList>
            <person name="Magalhaes I.L.F."/>
            <person name="Oliveira U."/>
            <person name="Santos F.R."/>
            <person name="Vidigal T.H.D.A."/>
            <person name="Brescovit A.D."/>
            <person name="Santos A.J."/>
        </authorList>
    </citation>
    <scope>NUCLEOTIDE SEQUENCE</scope>
    <source>
        <tissue evidence="1">Shoot tissue taken approximately 20 cm above the soil surface</tissue>
    </source>
</reference>
<accession>A0A0A8YMP8</accession>